<dbReference type="InterPro" id="IPR024535">
    <property type="entry name" value="RHGA/B-epi-like_pectate_lyase"/>
</dbReference>
<sequence>MFKVKDHGAVGDGVADDTFAIQSLLNQFGSIGVSQSTTVVNIDFGEGVYRITQPLYVKQNYLRLFGSSATIKCDGAAYGLFLSYDNSVNNLIGVQIEDLWIEGADVHGIIAQCAPQSRFRRLKITGCGGDGIAIFGSVAVKTEDCVLEDNGGWGYREQAFSKTYAGAPQPVIVGCIANEVIRPRAYRNKFGGLAFYESQQPYVLRPDLEENGETSGRGISFETVLNGVIDTPYDEKSRYAVIFEAVPRLMPAFQGGHNEVRSGQLNGELVDGAVPLSVYIIATDHNVIAGGRLAGNVQINATSADNVIMPGTFIGGTLTNNGVRTKDLR</sequence>
<dbReference type="InterPro" id="IPR011050">
    <property type="entry name" value="Pectin_lyase_fold/virulence"/>
</dbReference>
<protein>
    <recommendedName>
        <fullName evidence="1">Rhamnogalacturonase A/B/Epimerase-like pectate lyase domain-containing protein</fullName>
    </recommendedName>
</protein>
<dbReference type="RefSeq" id="WP_100283500.1">
    <property type="nucleotide sequence ID" value="NZ_CP024923.1"/>
</dbReference>
<accession>A0A2K8MQG2</accession>
<evidence type="ECO:0000259" key="1">
    <source>
        <dbReference type="Pfam" id="PF12708"/>
    </source>
</evidence>
<dbReference type="Gene3D" id="2.160.20.10">
    <property type="entry name" value="Single-stranded right-handed beta-helix, Pectin lyase-like"/>
    <property type="match status" value="1"/>
</dbReference>
<dbReference type="InterPro" id="IPR012334">
    <property type="entry name" value="Pectin_lyas_fold"/>
</dbReference>
<dbReference type="SUPFAM" id="SSF51126">
    <property type="entry name" value="Pectin lyase-like"/>
    <property type="match status" value="1"/>
</dbReference>
<dbReference type="Pfam" id="PF12708">
    <property type="entry name" value="Pect-lyase_RHGA_epim"/>
    <property type="match status" value="1"/>
</dbReference>
<dbReference type="Proteomes" id="UP000229081">
    <property type="component" value="Chromosome"/>
</dbReference>
<keyword evidence="3" id="KW-1185">Reference proteome</keyword>
<dbReference type="KEGG" id="sphc:CVN68_18500"/>
<dbReference type="EMBL" id="CP024923">
    <property type="protein sequence ID" value="ATY33701.1"/>
    <property type="molecule type" value="Genomic_DNA"/>
</dbReference>
<dbReference type="AlphaFoldDB" id="A0A2K8MQG2"/>
<dbReference type="OrthoDB" id="3335773at2"/>
<evidence type="ECO:0000313" key="3">
    <source>
        <dbReference type="Proteomes" id="UP000229081"/>
    </source>
</evidence>
<evidence type="ECO:0000313" key="2">
    <source>
        <dbReference type="EMBL" id="ATY33701.1"/>
    </source>
</evidence>
<feature type="domain" description="Rhamnogalacturonase A/B/Epimerase-like pectate lyase" evidence="1">
    <location>
        <begin position="2"/>
        <end position="85"/>
    </location>
</feature>
<name>A0A2K8MQG2_9SPHN</name>
<reference evidence="2 3" key="1">
    <citation type="submission" date="2017-11" db="EMBL/GenBank/DDBJ databases">
        <title>Complete genome sequence of Sphingomonas sp. Strain Cra20, a psychrotolerant potential plant growth promoting rhizobacteria.</title>
        <authorList>
            <person name="Luo Y."/>
        </authorList>
    </citation>
    <scope>NUCLEOTIDE SEQUENCE [LARGE SCALE GENOMIC DNA]</scope>
    <source>
        <strain evidence="2 3">Cra20</strain>
    </source>
</reference>
<gene>
    <name evidence="2" type="ORF">CVN68_18500</name>
</gene>
<organism evidence="2 3">
    <name type="scientific">Sphingomonas psychrotolerans</name>
    <dbReference type="NCBI Taxonomy" id="1327635"/>
    <lineage>
        <taxon>Bacteria</taxon>
        <taxon>Pseudomonadati</taxon>
        <taxon>Pseudomonadota</taxon>
        <taxon>Alphaproteobacteria</taxon>
        <taxon>Sphingomonadales</taxon>
        <taxon>Sphingomonadaceae</taxon>
        <taxon>Sphingomonas</taxon>
    </lineage>
</organism>
<proteinExistence type="predicted"/>